<keyword evidence="3" id="KW-1185">Reference proteome</keyword>
<evidence type="ECO:0000256" key="1">
    <source>
        <dbReference type="SAM" id="MobiDB-lite"/>
    </source>
</evidence>
<accession>A0A7J7K973</accession>
<comment type="caution">
    <text evidence="2">The sequence shown here is derived from an EMBL/GenBank/DDBJ whole genome shotgun (WGS) entry which is preliminary data.</text>
</comment>
<reference evidence="2" key="1">
    <citation type="submission" date="2020-06" db="EMBL/GenBank/DDBJ databases">
        <title>Draft genome of Bugula neritina, a colonial animal packing powerful symbionts and potential medicines.</title>
        <authorList>
            <person name="Rayko M."/>
        </authorList>
    </citation>
    <scope>NUCLEOTIDE SEQUENCE [LARGE SCALE GENOMIC DNA]</scope>
    <source>
        <strain evidence="2">Kwan_BN1</strain>
    </source>
</reference>
<organism evidence="2 3">
    <name type="scientific">Bugula neritina</name>
    <name type="common">Brown bryozoan</name>
    <name type="synonym">Sertularia neritina</name>
    <dbReference type="NCBI Taxonomy" id="10212"/>
    <lineage>
        <taxon>Eukaryota</taxon>
        <taxon>Metazoa</taxon>
        <taxon>Spiralia</taxon>
        <taxon>Lophotrochozoa</taxon>
        <taxon>Bryozoa</taxon>
        <taxon>Gymnolaemata</taxon>
        <taxon>Cheilostomatida</taxon>
        <taxon>Flustrina</taxon>
        <taxon>Buguloidea</taxon>
        <taxon>Bugulidae</taxon>
        <taxon>Bugula</taxon>
    </lineage>
</organism>
<feature type="compositionally biased region" description="Polar residues" evidence="1">
    <location>
        <begin position="58"/>
        <end position="67"/>
    </location>
</feature>
<gene>
    <name evidence="2" type="ORF">EB796_006494</name>
</gene>
<protein>
    <submittedName>
        <fullName evidence="2">Uncharacterized protein</fullName>
    </submittedName>
</protein>
<dbReference type="EMBL" id="VXIV02000918">
    <property type="protein sequence ID" value="KAF6035192.1"/>
    <property type="molecule type" value="Genomic_DNA"/>
</dbReference>
<proteinExistence type="predicted"/>
<dbReference type="Proteomes" id="UP000593567">
    <property type="component" value="Unassembled WGS sequence"/>
</dbReference>
<evidence type="ECO:0000313" key="2">
    <source>
        <dbReference type="EMBL" id="KAF6035192.1"/>
    </source>
</evidence>
<name>A0A7J7K973_BUGNE</name>
<dbReference type="AlphaFoldDB" id="A0A7J7K973"/>
<feature type="region of interest" description="Disordered" evidence="1">
    <location>
        <begin position="1"/>
        <end position="78"/>
    </location>
</feature>
<feature type="compositionally biased region" description="Basic and acidic residues" evidence="1">
    <location>
        <begin position="24"/>
        <end position="40"/>
    </location>
</feature>
<evidence type="ECO:0000313" key="3">
    <source>
        <dbReference type="Proteomes" id="UP000593567"/>
    </source>
</evidence>
<sequence>MCPEEGLCSHVLPLNPLNNGEGSRVQDDQSEELERPEAHSGSRAVHSDNLGGHDLNGHANTEENTSIAGVEETTHTPVDDEAILSMLDYLLNHKSPV</sequence>